<dbReference type="AlphaFoldDB" id="A0A3S5AZF6"/>
<reference evidence="1" key="1">
    <citation type="submission" date="2018-11" db="EMBL/GenBank/DDBJ databases">
        <authorList>
            <consortium name="Pathogen Informatics"/>
        </authorList>
    </citation>
    <scope>NUCLEOTIDE SEQUENCE</scope>
</reference>
<protein>
    <submittedName>
        <fullName evidence="1">Uncharacterized protein</fullName>
    </submittedName>
</protein>
<evidence type="ECO:0000313" key="2">
    <source>
        <dbReference type="Proteomes" id="UP000784294"/>
    </source>
</evidence>
<keyword evidence="2" id="KW-1185">Reference proteome</keyword>
<dbReference type="Proteomes" id="UP000784294">
    <property type="component" value="Unassembled WGS sequence"/>
</dbReference>
<dbReference type="EMBL" id="CAAALY010251451">
    <property type="protein sequence ID" value="VEL36113.1"/>
    <property type="molecule type" value="Genomic_DNA"/>
</dbReference>
<gene>
    <name evidence="1" type="ORF">PXEA_LOCUS29553</name>
</gene>
<sequence length="227" mass="24696">MHSFTHLPLKSSFADTLMKQASLVLHPAARLAFSALLLFSGARFCGKQIAADERASAFAFESPSSCNSLSIAAATMPSWSTITSATSNIATTPRNLANASTEASHSPDSKEPQAVRSFQSLVINRAVCGCHLFTHGILTPVDLAKLRAKQRTYRQICEKRESSDRTWASNGDSSAKLARESFTSNASNPVDQEEAEKLKGMDQILKSFPPLIVELDLRHPVNETVIF</sequence>
<accession>A0A3S5AZF6</accession>
<evidence type="ECO:0000313" key="1">
    <source>
        <dbReference type="EMBL" id="VEL36113.1"/>
    </source>
</evidence>
<comment type="caution">
    <text evidence="1">The sequence shown here is derived from an EMBL/GenBank/DDBJ whole genome shotgun (WGS) entry which is preliminary data.</text>
</comment>
<proteinExistence type="predicted"/>
<name>A0A3S5AZF6_9PLAT</name>
<organism evidence="1 2">
    <name type="scientific">Protopolystoma xenopodis</name>
    <dbReference type="NCBI Taxonomy" id="117903"/>
    <lineage>
        <taxon>Eukaryota</taxon>
        <taxon>Metazoa</taxon>
        <taxon>Spiralia</taxon>
        <taxon>Lophotrochozoa</taxon>
        <taxon>Platyhelminthes</taxon>
        <taxon>Monogenea</taxon>
        <taxon>Polyopisthocotylea</taxon>
        <taxon>Polystomatidea</taxon>
        <taxon>Polystomatidae</taxon>
        <taxon>Protopolystoma</taxon>
    </lineage>
</organism>